<evidence type="ECO:0000313" key="2">
    <source>
        <dbReference type="Proteomes" id="UP000805704"/>
    </source>
</evidence>
<keyword evidence="1" id="KW-0418">Kinase</keyword>
<keyword evidence="1" id="KW-0371">Homeobox</keyword>
<comment type="caution">
    <text evidence="1">The sequence shown here is derived from an EMBL/GenBank/DDBJ whole genome shotgun (WGS) entry which is preliminary data.</text>
</comment>
<name>A0ACB7FAX1_NIBAL</name>
<proteinExistence type="predicted"/>
<organism evidence="1 2">
    <name type="scientific">Nibea albiflora</name>
    <name type="common">Yellow drum</name>
    <name type="synonym">Corvina albiflora</name>
    <dbReference type="NCBI Taxonomy" id="240163"/>
    <lineage>
        <taxon>Eukaryota</taxon>
        <taxon>Metazoa</taxon>
        <taxon>Chordata</taxon>
        <taxon>Craniata</taxon>
        <taxon>Vertebrata</taxon>
        <taxon>Euteleostomi</taxon>
        <taxon>Actinopterygii</taxon>
        <taxon>Neopterygii</taxon>
        <taxon>Teleostei</taxon>
        <taxon>Neoteleostei</taxon>
        <taxon>Acanthomorphata</taxon>
        <taxon>Eupercaria</taxon>
        <taxon>Sciaenidae</taxon>
        <taxon>Nibea</taxon>
    </lineage>
</organism>
<feature type="non-terminal residue" evidence="1">
    <location>
        <position position="1"/>
    </location>
</feature>
<gene>
    <name evidence="1" type="primary">HIPK2.7</name>
    <name evidence="1" type="ORF">GBF38_005701</name>
</gene>
<accession>A0ACB7FAX1</accession>
<reference evidence="1" key="1">
    <citation type="submission" date="2020-04" db="EMBL/GenBank/DDBJ databases">
        <title>A chromosome-scale assembly and high-density genetic map of the yellow drum (Nibea albiflora) genome.</title>
        <authorList>
            <person name="Xu D."/>
            <person name="Zhang W."/>
            <person name="Chen R."/>
            <person name="Tan P."/>
            <person name="Wang L."/>
            <person name="Song H."/>
            <person name="Tian L."/>
            <person name="Zhu Q."/>
            <person name="Wang B."/>
        </authorList>
    </citation>
    <scope>NUCLEOTIDE SEQUENCE</scope>
    <source>
        <strain evidence="1">ZJHYS-2018</strain>
    </source>
</reference>
<dbReference type="Proteomes" id="UP000805704">
    <property type="component" value="Chromosome 14"/>
</dbReference>
<dbReference type="EMBL" id="CM024802">
    <property type="protein sequence ID" value="KAG8011053.1"/>
    <property type="molecule type" value="Genomic_DNA"/>
</dbReference>
<evidence type="ECO:0000313" key="1">
    <source>
        <dbReference type="EMBL" id="KAG8011053.1"/>
    </source>
</evidence>
<keyword evidence="2" id="KW-1185">Reference proteome</keyword>
<keyword evidence="1" id="KW-0808">Transferase</keyword>
<keyword evidence="1" id="KW-0238">DNA-binding</keyword>
<protein>
    <submittedName>
        <fullName evidence="1">Homeodomain-interacting protein kinase 2</fullName>
    </submittedName>
</protein>
<sequence length="355" mass="40475">LLSALLEGFLGEGAFGFVTKCRNLQTNKSEAIKINKNSPEVVRQAKSEISILKRLQYLDPDTCNIVRWNGFFLDKDRICLNFELLDQSLYEDMTDRNNKGLNMTELRPVIQQLATALSHLRSIGLVHADLKPDNVMIVNRNQHPLKVRLIDFGLAHPVAEVQPYICKQATWYRAPEVMLYIPFNEAKDMWSLGITAAELATGHPLYPGNMDYDMLRFIIETQGQPADHSPEAFASETGFYAEETRAYKLNNLDALKHLVTKERQQSDQHLLVELIKRMLDLDPDQHIKPQELLRHPFFHYNASQSSSVDPSINTMDNKQEAPEDRQQSSCLQVGGPENLHLTPADLKDDTKNTKH</sequence>